<proteinExistence type="predicted"/>
<dbReference type="AlphaFoldDB" id="A0A368Q697"/>
<evidence type="ECO:0000256" key="1">
    <source>
        <dbReference type="SAM" id="MobiDB-lite"/>
    </source>
</evidence>
<feature type="region of interest" description="Disordered" evidence="1">
    <location>
        <begin position="389"/>
        <end position="443"/>
    </location>
</feature>
<name>A0A368Q697_SETIT</name>
<reference evidence="2" key="2">
    <citation type="submission" date="2015-07" db="EMBL/GenBank/DDBJ databases">
        <authorList>
            <person name="Noorani M."/>
        </authorList>
    </citation>
    <scope>NUCLEOTIDE SEQUENCE</scope>
    <source>
        <strain evidence="2">Yugu1</strain>
    </source>
</reference>
<accession>A0A368Q697</accession>
<organism evidence="2">
    <name type="scientific">Setaria italica</name>
    <name type="common">Foxtail millet</name>
    <name type="synonym">Panicum italicum</name>
    <dbReference type="NCBI Taxonomy" id="4555"/>
    <lineage>
        <taxon>Eukaryota</taxon>
        <taxon>Viridiplantae</taxon>
        <taxon>Streptophyta</taxon>
        <taxon>Embryophyta</taxon>
        <taxon>Tracheophyta</taxon>
        <taxon>Spermatophyta</taxon>
        <taxon>Magnoliopsida</taxon>
        <taxon>Liliopsida</taxon>
        <taxon>Poales</taxon>
        <taxon>Poaceae</taxon>
        <taxon>PACMAD clade</taxon>
        <taxon>Panicoideae</taxon>
        <taxon>Panicodae</taxon>
        <taxon>Paniceae</taxon>
        <taxon>Cenchrinae</taxon>
        <taxon>Setaria</taxon>
    </lineage>
</organism>
<reference evidence="2" key="1">
    <citation type="journal article" date="2012" name="Nat. Biotechnol.">
        <title>Reference genome sequence of the model plant Setaria.</title>
        <authorList>
            <person name="Bennetzen J.L."/>
            <person name="Schmutz J."/>
            <person name="Wang H."/>
            <person name="Percifield R."/>
            <person name="Hawkins J."/>
            <person name="Pontaroli A.C."/>
            <person name="Estep M."/>
            <person name="Feng L."/>
            <person name="Vaughn J.N."/>
            <person name="Grimwood J."/>
            <person name="Jenkins J."/>
            <person name="Barry K."/>
            <person name="Lindquist E."/>
            <person name="Hellsten U."/>
            <person name="Deshpande S."/>
            <person name="Wang X."/>
            <person name="Wu X."/>
            <person name="Mitros T."/>
            <person name="Triplett J."/>
            <person name="Yang X."/>
            <person name="Ye C.Y."/>
            <person name="Mauro-Herrera M."/>
            <person name="Wang L."/>
            <person name="Li P."/>
            <person name="Sharma M."/>
            <person name="Sharma R."/>
            <person name="Ronald P.C."/>
            <person name="Panaud O."/>
            <person name="Kellogg E.A."/>
            <person name="Brutnell T.P."/>
            <person name="Doust A.N."/>
            <person name="Tuskan G.A."/>
            <person name="Rokhsar D."/>
            <person name="Devos K.M."/>
        </authorList>
    </citation>
    <scope>NUCLEOTIDE SEQUENCE [LARGE SCALE GENOMIC DNA]</scope>
    <source>
        <strain evidence="2">Yugu1</strain>
    </source>
</reference>
<sequence length="443" mass="47568">MPTMTVPSAAMRRLRREGLEISRRRAALAPTGGVAVAKKPSPPPPYTYVLALPAPLPRRLSLERVPPPPPCAASSRSLHAAVEVTRSMCIGKGAQVRVRTRVGVARSTGQPIVSWLRAVVDSAADEDGYLHVTYTYTNGKLPRIACVAPSDVRLHDVAPTDARGAALSTAGSSSAVTGNQIRIANIRIANINQSVPRRQVVASSLDDKVVIRGQEPFGLLHAHEECLVEHVHVYAVLIIEEGRGRGAVFPITGRRGGGHCSYLLRVTQQPRTLDARAATTIRESHAGGVLLGKDELADIVSGELVDSRSHVGEWRGQEQLGELDRLGWVALANAGASSKDAERVQVLLLLLLVVKESVAVAAAERIWAYGCWAWRSAGWLGMREMKGSMRSSEEATRSSSSSTSRGVGGRSRKTERENSSGSAFLGDSSGVASMPEKRQKWKL</sequence>
<dbReference type="InterPro" id="IPR021470">
    <property type="entry name" value="DUF3123"/>
</dbReference>
<protein>
    <submittedName>
        <fullName evidence="2">Uncharacterized protein</fullName>
    </submittedName>
</protein>
<dbReference type="EMBL" id="CM003529">
    <property type="protein sequence ID" value="RCV13218.1"/>
    <property type="molecule type" value="Genomic_DNA"/>
</dbReference>
<dbReference type="OrthoDB" id="693878at2759"/>
<gene>
    <name evidence="2" type="ORF">SETIT_2G330200v2</name>
</gene>
<evidence type="ECO:0000313" key="2">
    <source>
        <dbReference type="EMBL" id="RCV13218.1"/>
    </source>
</evidence>
<dbReference type="Pfam" id="PF11321">
    <property type="entry name" value="DUF3123"/>
    <property type="match status" value="1"/>
</dbReference>